<accession>A0A5C6RPD9</accession>
<organism evidence="1 2">
    <name type="scientific">Phaeodactylibacter luteus</name>
    <dbReference type="NCBI Taxonomy" id="1564516"/>
    <lineage>
        <taxon>Bacteria</taxon>
        <taxon>Pseudomonadati</taxon>
        <taxon>Bacteroidota</taxon>
        <taxon>Saprospiria</taxon>
        <taxon>Saprospirales</taxon>
        <taxon>Haliscomenobacteraceae</taxon>
        <taxon>Phaeodactylibacter</taxon>
    </lineage>
</organism>
<keyword evidence="2" id="KW-1185">Reference proteome</keyword>
<protein>
    <submittedName>
        <fullName evidence="1">Uncharacterized protein</fullName>
    </submittedName>
</protein>
<dbReference type="AlphaFoldDB" id="A0A5C6RPD9"/>
<dbReference type="Proteomes" id="UP000321580">
    <property type="component" value="Unassembled WGS sequence"/>
</dbReference>
<comment type="caution">
    <text evidence="1">The sequence shown here is derived from an EMBL/GenBank/DDBJ whole genome shotgun (WGS) entry which is preliminary data.</text>
</comment>
<sequence>MLIYEISNPHFHHCPRHQQQLGTVQPTA</sequence>
<evidence type="ECO:0000313" key="2">
    <source>
        <dbReference type="Proteomes" id="UP000321580"/>
    </source>
</evidence>
<name>A0A5C6RPD9_9BACT</name>
<evidence type="ECO:0000313" key="1">
    <source>
        <dbReference type="EMBL" id="TXB64198.1"/>
    </source>
</evidence>
<reference evidence="1 2" key="1">
    <citation type="submission" date="2019-08" db="EMBL/GenBank/DDBJ databases">
        <title>Genome of Phaeodactylibacter luteus.</title>
        <authorList>
            <person name="Bowman J.P."/>
        </authorList>
    </citation>
    <scope>NUCLEOTIDE SEQUENCE [LARGE SCALE GENOMIC DNA]</scope>
    <source>
        <strain evidence="1 2">KCTC 42180</strain>
    </source>
</reference>
<proteinExistence type="predicted"/>
<dbReference type="EMBL" id="VOOR01000012">
    <property type="protein sequence ID" value="TXB64198.1"/>
    <property type="molecule type" value="Genomic_DNA"/>
</dbReference>
<gene>
    <name evidence="1" type="ORF">FRY97_07725</name>
</gene>